<dbReference type="Proteomes" id="UP000220927">
    <property type="component" value="Plasmid pRapFH23d"/>
</dbReference>
<keyword evidence="2" id="KW-1185">Reference proteome</keyword>
<protein>
    <submittedName>
        <fullName evidence="1">Uncharacterized protein</fullName>
    </submittedName>
</protein>
<name>A0AAE5WU06_9HYPH</name>
<organism evidence="1 2">
    <name type="scientific">Rhizobium acidisoli</name>
    <dbReference type="NCBI Taxonomy" id="1538158"/>
    <lineage>
        <taxon>Bacteria</taxon>
        <taxon>Pseudomonadati</taxon>
        <taxon>Pseudomonadota</taxon>
        <taxon>Alphaproteobacteria</taxon>
        <taxon>Hyphomicrobiales</taxon>
        <taxon>Rhizobiaceae</taxon>
        <taxon>Rhizobium/Agrobacterium group</taxon>
        <taxon>Rhizobium</taxon>
    </lineage>
</organism>
<evidence type="ECO:0000313" key="2">
    <source>
        <dbReference type="Proteomes" id="UP000220927"/>
    </source>
</evidence>
<evidence type="ECO:0000313" key="1">
    <source>
        <dbReference type="EMBL" id="QAS82580.1"/>
    </source>
</evidence>
<proteinExistence type="predicted"/>
<dbReference type="KEGG" id="rad:CO657_32705"/>
<reference evidence="1 2" key="1">
    <citation type="submission" date="2019-01" db="EMBL/GenBank/DDBJ databases">
        <title>Genomic insights into the origins and evolution of symbiotic genes in the Phaseolus vulgaris microsymbionts.</title>
        <authorList>
            <person name="Tong W."/>
        </authorList>
    </citation>
    <scope>NUCLEOTIDE SEQUENCE [LARGE SCALE GENOMIC DNA]</scope>
    <source>
        <strain evidence="1 2">FH23</strain>
        <plasmid evidence="2">prapfh23d</plasmid>
    </source>
</reference>
<geneLocation type="plasmid" evidence="2">
    <name>prapfh23d</name>
</geneLocation>
<dbReference type="AlphaFoldDB" id="A0AAE5WU06"/>
<gene>
    <name evidence="1" type="ORF">CO657_32705</name>
</gene>
<accession>A0AAE5WU06</accession>
<sequence length="79" mass="9069">MRRISGILATLRAEQGSRRSLSIAADREAEPTAPARAFLLAVFGKRRCRRPVRTSDSASRNPWRTSRFSFLKRQHRCVQ</sequence>
<dbReference type="EMBL" id="CP035002">
    <property type="protein sequence ID" value="QAS82580.1"/>
    <property type="molecule type" value="Genomic_DNA"/>
</dbReference>
<keyword evidence="1" id="KW-0614">Plasmid</keyword>